<feature type="transmembrane region" description="Helical" evidence="1">
    <location>
        <begin position="51"/>
        <end position="68"/>
    </location>
</feature>
<evidence type="ECO:0000313" key="2">
    <source>
        <dbReference type="EMBL" id="SET75448.1"/>
    </source>
</evidence>
<gene>
    <name evidence="2" type="ORF">SAMN04489758_1378</name>
</gene>
<keyword evidence="1" id="KW-1133">Transmembrane helix</keyword>
<protein>
    <submittedName>
        <fullName evidence="2">Conserved hypothetical integral membrane protein</fullName>
    </submittedName>
</protein>
<accession>A0A1I0GY36</accession>
<evidence type="ECO:0000256" key="1">
    <source>
        <dbReference type="SAM" id="Phobius"/>
    </source>
</evidence>
<dbReference type="EMBL" id="FOIN01000037">
    <property type="protein sequence ID" value="SET75448.1"/>
    <property type="molecule type" value="Genomic_DNA"/>
</dbReference>
<dbReference type="RefSeq" id="WP_092355828.1">
    <property type="nucleotide sequence ID" value="NZ_FOIN01000037.1"/>
</dbReference>
<feature type="transmembrane region" description="Helical" evidence="1">
    <location>
        <begin position="478"/>
        <end position="497"/>
    </location>
</feature>
<dbReference type="OrthoDB" id="2061016at2"/>
<name>A0A1I0GY36_9FIRM</name>
<feature type="transmembrane region" description="Helical" evidence="1">
    <location>
        <begin position="248"/>
        <end position="274"/>
    </location>
</feature>
<dbReference type="AlphaFoldDB" id="A0A1I0GY36"/>
<keyword evidence="1" id="KW-0812">Transmembrane</keyword>
<evidence type="ECO:0000313" key="3">
    <source>
        <dbReference type="Proteomes" id="UP000198558"/>
    </source>
</evidence>
<keyword evidence="3" id="KW-1185">Reference proteome</keyword>
<dbReference type="GeneID" id="78289192"/>
<feature type="transmembrane region" description="Helical" evidence="1">
    <location>
        <begin position="80"/>
        <end position="102"/>
    </location>
</feature>
<feature type="transmembrane region" description="Helical" evidence="1">
    <location>
        <begin position="425"/>
        <end position="447"/>
    </location>
</feature>
<sequence>MNEKLSIIINKLGHSLGIVLLMCVVTTISFYFWIGGIYFSSYDLNNKYNMIIVPIVIIMVFVLMYFLYKKIKQIDLENKRKYYLILTIIAIVIVGLQIYSIYAIRVKPSWDFGVVHREAISLATKTNQITNTSYFSTYTNNNLMLLMLTGIYKLLGCFNINNYTIASCFINMLMIDIPLVINYFSVKRLFGRNMVIMFMVLTMFCLPIYTYVPIFYTDTYPMIWGSLIVLLYIKINQTNSIKEKYIEAVLIGICALIGFELKATILILLVAVILHYLFINEGMKKFIIIALVIASFISSMFVYNKVIDSTNLFNELDYEAEALPYIHWVMMGLNKTGGFNRKDYNYSKSIIGKNAKQEAAIQIIGERLNDYGFSGLVKHLGTKINYTYGDGTYYSVSLLARKPINTDSLGYNLLSKNGKYINKTIYLANSYNIFILMMIMLSMFNGVRKKKLDLLSFLRVLLFGLMLFLLIWESKPKYLVNFLPIFNILVLDGMIFYESIIEKIKRSKLSWIH</sequence>
<reference evidence="3" key="1">
    <citation type="submission" date="2016-10" db="EMBL/GenBank/DDBJ databases">
        <authorList>
            <person name="Varghese N."/>
            <person name="Submissions S."/>
        </authorList>
    </citation>
    <scope>NUCLEOTIDE SEQUENCE [LARGE SCALE GENOMIC DNA]</scope>
    <source>
        <strain evidence="3">DSM 1551</strain>
    </source>
</reference>
<feature type="transmembrane region" description="Helical" evidence="1">
    <location>
        <begin position="196"/>
        <end position="216"/>
    </location>
</feature>
<feature type="transmembrane region" description="Helical" evidence="1">
    <location>
        <begin position="12"/>
        <end position="39"/>
    </location>
</feature>
<keyword evidence="1" id="KW-0472">Membrane</keyword>
<feature type="transmembrane region" description="Helical" evidence="1">
    <location>
        <begin position="286"/>
        <end position="303"/>
    </location>
</feature>
<dbReference type="Proteomes" id="UP000198558">
    <property type="component" value="Unassembled WGS sequence"/>
</dbReference>
<feature type="transmembrane region" description="Helical" evidence="1">
    <location>
        <begin position="454"/>
        <end position="472"/>
    </location>
</feature>
<proteinExistence type="predicted"/>
<organism evidence="2 3">
    <name type="scientific">Thomasclavelia cocleata</name>
    <dbReference type="NCBI Taxonomy" id="69824"/>
    <lineage>
        <taxon>Bacteria</taxon>
        <taxon>Bacillati</taxon>
        <taxon>Bacillota</taxon>
        <taxon>Erysipelotrichia</taxon>
        <taxon>Erysipelotrichales</taxon>
        <taxon>Coprobacillaceae</taxon>
        <taxon>Thomasclavelia</taxon>
    </lineage>
</organism>